<dbReference type="AlphaFoldDB" id="A0AAW3QTG5"/>
<evidence type="ECO:0000313" key="3">
    <source>
        <dbReference type="EMBL" id="GLQ70050.1"/>
    </source>
</evidence>
<gene>
    <name evidence="4" type="ORF">AD941_13600</name>
    <name evidence="3" type="ORF">GCM10007866_25030</name>
</gene>
<evidence type="ECO:0000313" key="5">
    <source>
        <dbReference type="Proteomes" id="UP000075682"/>
    </source>
</evidence>
<reference evidence="3" key="4">
    <citation type="submission" date="2023-01" db="EMBL/GenBank/DDBJ databases">
        <title>Draft genome sequence of Gluconobacter albidus strain NBRC 3250.</title>
        <authorList>
            <person name="Sun Q."/>
            <person name="Mori K."/>
        </authorList>
    </citation>
    <scope>NUCLEOTIDE SEQUENCE</scope>
    <source>
        <strain evidence="3">NBRC 3250</strain>
    </source>
</reference>
<keyword evidence="6" id="KW-1185">Reference proteome</keyword>
<reference evidence="6" key="3">
    <citation type="journal article" date="2019" name="Int. J. Syst. Evol. Microbiol.">
        <title>The Global Catalogue of Microorganisms (GCM) 10K type strain sequencing project: providing services to taxonomists for standard genome sequencing and annotation.</title>
        <authorList>
            <consortium name="The Broad Institute Genomics Platform"/>
            <consortium name="The Broad Institute Genome Sequencing Center for Infectious Disease"/>
            <person name="Wu L."/>
            <person name="Ma J."/>
        </authorList>
    </citation>
    <scope>NUCLEOTIDE SEQUENCE [LARGE SCALE GENOMIC DNA]</scope>
    <source>
        <strain evidence="6">NBRC 3250</strain>
    </source>
</reference>
<evidence type="ECO:0000256" key="1">
    <source>
        <dbReference type="SAM" id="Coils"/>
    </source>
</evidence>
<feature type="domain" description="YhaN AAA" evidence="2">
    <location>
        <begin position="1"/>
        <end position="205"/>
    </location>
</feature>
<dbReference type="InterPro" id="IPR027417">
    <property type="entry name" value="P-loop_NTPase"/>
</dbReference>
<proteinExistence type="predicted"/>
<name>A0AAW3QTG5_9PROT</name>
<organism evidence="4 5">
    <name type="scientific">Gluconobacter albidus</name>
    <dbReference type="NCBI Taxonomy" id="318683"/>
    <lineage>
        <taxon>Bacteria</taxon>
        <taxon>Pseudomonadati</taxon>
        <taxon>Pseudomonadota</taxon>
        <taxon>Alphaproteobacteria</taxon>
        <taxon>Acetobacterales</taxon>
        <taxon>Acetobacteraceae</taxon>
        <taxon>Gluconobacter</taxon>
    </lineage>
</organism>
<accession>A0AAW3QTG5</accession>
<evidence type="ECO:0000259" key="2">
    <source>
        <dbReference type="Pfam" id="PF13514"/>
    </source>
</evidence>
<dbReference type="SUPFAM" id="SSF52540">
    <property type="entry name" value="P-loop containing nucleoside triphosphate hydrolases"/>
    <property type="match status" value="1"/>
</dbReference>
<comment type="caution">
    <text evidence="4">The sequence shown here is derived from an EMBL/GenBank/DDBJ whole genome shotgun (WGS) entry which is preliminary data.</text>
</comment>
<feature type="coiled-coil region" evidence="1">
    <location>
        <begin position="501"/>
        <end position="528"/>
    </location>
</feature>
<protein>
    <submittedName>
        <fullName evidence="3">Sugar translocase</fullName>
    </submittedName>
</protein>
<dbReference type="Proteomes" id="UP001156672">
    <property type="component" value="Unassembled WGS sequence"/>
</dbReference>
<evidence type="ECO:0000313" key="4">
    <source>
        <dbReference type="EMBL" id="KXV36903.1"/>
    </source>
</evidence>
<reference evidence="3" key="1">
    <citation type="journal article" date="2014" name="Int. J. Syst. Evol. Microbiol.">
        <title>Complete genome of a new Firmicutes species belonging to the dominant human colonic microbiota ('Ruminococcus bicirculans') reveals two chromosomes and a selective capacity to utilize plant glucans.</title>
        <authorList>
            <consortium name="NISC Comparative Sequencing Program"/>
            <person name="Wegmann U."/>
            <person name="Louis P."/>
            <person name="Goesmann A."/>
            <person name="Henrissat B."/>
            <person name="Duncan S.H."/>
            <person name="Flint H.J."/>
        </authorList>
    </citation>
    <scope>NUCLEOTIDE SEQUENCE</scope>
    <source>
        <strain evidence="3">NBRC 3250</strain>
    </source>
</reference>
<evidence type="ECO:0000313" key="6">
    <source>
        <dbReference type="Proteomes" id="UP001156672"/>
    </source>
</evidence>
<dbReference type="Gene3D" id="3.40.50.300">
    <property type="entry name" value="P-loop containing nucleotide triphosphate hydrolases"/>
    <property type="match status" value="2"/>
</dbReference>
<feature type="coiled-coil region" evidence="1">
    <location>
        <begin position="941"/>
        <end position="984"/>
    </location>
</feature>
<keyword evidence="1" id="KW-0175">Coiled coil</keyword>
<feature type="coiled-coil region" evidence="1">
    <location>
        <begin position="655"/>
        <end position="727"/>
    </location>
</feature>
<reference evidence="4 5" key="2">
    <citation type="submission" date="2015-06" db="EMBL/GenBank/DDBJ databases">
        <title>Improved classification and identification of acetic acid bacteria using matrix-assisted laser desorption/ionization time-of-flight mass spectrometry; Gluconobacter nephelii and Gluconobacter uchimurae are later heterotypic synonyms of Gluconobacter japonicus and Gluconobacter oxydans, respectively.</title>
        <authorList>
            <person name="Li L."/>
            <person name="Cleenwerck I."/>
            <person name="De Vuyst L."/>
            <person name="Vandamme P."/>
        </authorList>
    </citation>
    <scope>NUCLEOTIDE SEQUENCE [LARGE SCALE GENOMIC DNA]</scope>
    <source>
        <strain evidence="4 5">LMG 1356</strain>
    </source>
</reference>
<dbReference type="EMBL" id="LHZN01000144">
    <property type="protein sequence ID" value="KXV36903.1"/>
    <property type="molecule type" value="Genomic_DNA"/>
</dbReference>
<dbReference type="Proteomes" id="UP000075682">
    <property type="component" value="Unassembled WGS sequence"/>
</dbReference>
<dbReference type="RefSeq" id="WP_062032784.1">
    <property type="nucleotide sequence ID" value="NZ_BEWL01000005.1"/>
</dbReference>
<dbReference type="PANTHER" id="PTHR41259:SF1">
    <property type="entry name" value="DOUBLE-STRAND BREAK REPAIR RAD50 ATPASE, PUTATIVE-RELATED"/>
    <property type="match status" value="1"/>
</dbReference>
<dbReference type="Pfam" id="PF13514">
    <property type="entry name" value="AAA_27"/>
    <property type="match status" value="1"/>
</dbReference>
<dbReference type="EMBL" id="BSNW01000049">
    <property type="protein sequence ID" value="GLQ70050.1"/>
    <property type="molecule type" value="Genomic_DNA"/>
</dbReference>
<sequence>MRFERLDLLRYGGFQETTLNFPKGARDLHVIYGANEAGKSTTLCAIRDFLFGFPFKISGADWMTAASLLRVGASLEQDGTVFEGVRRRPTRNQTLFAADDRTPLDDLQLRTWLGGLDSKGFEAAWALDHTRLREGGEEMRRLKDDAGLQILAAGLGLEGVGKLSTTLQEDVGSEWKSGRARSALQQARLKLTALQTALRSDTTTVRKLSVANKELSESETEKQTCDEAMQELGARRRTNSRLKMTSVPFRKLNQIETEIRSFPSWDLTIEDCIRFENILESLWNKEHDASVSRQKFETLCAQIRDFGDARPVLAEQDSIRTLLGRGALIARLETAVEERKARLTRDAISLEQFWARHGCEAGVLPDLEELDDLDQRLQARTLLHTQEQDLRARLQETEQTLNILHPDSVSEADEKSSPETLRLFRLELDEARSLGALDDRIDSLSAEVLRQEDATAAAYGALVPWRARTADRKADLTAIALPDGAVLEDEARLWTALDEQRRVARNEEQATETEKARLAQQCRRLEEDGQAVSWEQLSAARLERDRLWQSMEQNFHSGGCPAQVTREAFGVLIQNADSLADRRHAHAEQSAQLATLLRQGEDLTLRAEEARRRGMRARDELDRRHAAWSALLETFGAPVLPPASLQVWMVRRQEALAAEEVLQSARRQLQAATDSRADMSRRLRVFDAECASERLAVQIRQAASLLERDEEAARQAEARKKDRLQRQEALIKGREALSGVEQKLALWEEDWARACRDCGYPGRAERADLRDVTEARTIRLRLDSEQKEQDSETRDIAAFHTELAAFLQRYGQGSAAELEQFLRLEQERERERKSVLQQHAALADEIAQADLRIVELEQGLDPVRRLLGLGADEDLRHALSRARERAALCDRRDELREQILQAGNGRSLEVLVEEARATDPEQLEQDFEDIEAETMALDARRSEVTERLLRARSVLAELENARGVHEVAEEIQETEAEIAERASRYVSLRLQQLMLSRLVEQGRQQAHGPLLSRAGTLFSQLTLGRYEGLVTEESGSDGLVLAGQRPASTTPVPVQAMSEGTRDQLYLALRLASVEQALARGIRLPFLADDLFVTFDEERTAAGLKILAELSEKTQVLFFTHHGYIINNSKEIPYSIEI</sequence>
<dbReference type="PANTHER" id="PTHR41259">
    <property type="entry name" value="DOUBLE-STRAND BREAK REPAIR RAD50 ATPASE, PUTATIVE-RELATED"/>
    <property type="match status" value="1"/>
</dbReference>
<dbReference type="InterPro" id="IPR038734">
    <property type="entry name" value="YhaN_AAA"/>
</dbReference>